<gene>
    <name evidence="2" type="ORF">Bca52824_022664</name>
</gene>
<accession>A0A8X8ATG0</accession>
<protein>
    <submittedName>
        <fullName evidence="2">Uncharacterized protein</fullName>
    </submittedName>
</protein>
<evidence type="ECO:0000313" key="3">
    <source>
        <dbReference type="Proteomes" id="UP000886595"/>
    </source>
</evidence>
<name>A0A8X8ATG0_BRACI</name>
<keyword evidence="3" id="KW-1185">Reference proteome</keyword>
<reference evidence="2 3" key="1">
    <citation type="submission" date="2020-02" db="EMBL/GenBank/DDBJ databases">
        <authorList>
            <person name="Ma Q."/>
            <person name="Huang Y."/>
            <person name="Song X."/>
            <person name="Pei D."/>
        </authorList>
    </citation>
    <scope>NUCLEOTIDE SEQUENCE [LARGE SCALE GENOMIC DNA]</scope>
    <source>
        <strain evidence="2">Sxm20200214</strain>
        <tissue evidence="2">Leaf</tissue>
    </source>
</reference>
<dbReference type="OrthoDB" id="1113843at2759"/>
<dbReference type="EMBL" id="JAAMPC010000005">
    <property type="protein sequence ID" value="KAG2311107.1"/>
    <property type="molecule type" value="Genomic_DNA"/>
</dbReference>
<dbReference type="Proteomes" id="UP000886595">
    <property type="component" value="Unassembled WGS sequence"/>
</dbReference>
<evidence type="ECO:0000313" key="2">
    <source>
        <dbReference type="EMBL" id="KAG2311107.1"/>
    </source>
</evidence>
<evidence type="ECO:0000256" key="1">
    <source>
        <dbReference type="SAM" id="MobiDB-lite"/>
    </source>
</evidence>
<sequence>MSNQSSATNPTSLRNKSLLASRLSDPRSGLHLSEDRVPAKERLSIQTERIIRDKLVVSPPDLGYLQDANFQHCDDTFQAPALQTITRPSSSNVLPAGRLGPCERSPIRTLSEDRIHVSLRLGPLQSDSTEDDSLNEDRQQLRLNKLDKAAEKKKRCHYSRKANFI</sequence>
<comment type="caution">
    <text evidence="2">The sequence shown here is derived from an EMBL/GenBank/DDBJ whole genome shotgun (WGS) entry which is preliminary data.</text>
</comment>
<feature type="compositionally biased region" description="Polar residues" evidence="1">
    <location>
        <begin position="1"/>
        <end position="15"/>
    </location>
</feature>
<organism evidence="2 3">
    <name type="scientific">Brassica carinata</name>
    <name type="common">Ethiopian mustard</name>
    <name type="synonym">Abyssinian cabbage</name>
    <dbReference type="NCBI Taxonomy" id="52824"/>
    <lineage>
        <taxon>Eukaryota</taxon>
        <taxon>Viridiplantae</taxon>
        <taxon>Streptophyta</taxon>
        <taxon>Embryophyta</taxon>
        <taxon>Tracheophyta</taxon>
        <taxon>Spermatophyta</taxon>
        <taxon>Magnoliopsida</taxon>
        <taxon>eudicotyledons</taxon>
        <taxon>Gunneridae</taxon>
        <taxon>Pentapetalae</taxon>
        <taxon>rosids</taxon>
        <taxon>malvids</taxon>
        <taxon>Brassicales</taxon>
        <taxon>Brassicaceae</taxon>
        <taxon>Brassiceae</taxon>
        <taxon>Brassica</taxon>
    </lineage>
</organism>
<feature type="region of interest" description="Disordered" evidence="1">
    <location>
        <begin position="1"/>
        <end position="35"/>
    </location>
</feature>
<proteinExistence type="predicted"/>
<dbReference type="AlphaFoldDB" id="A0A8X8ATG0"/>